<dbReference type="GO" id="GO:0005886">
    <property type="term" value="C:plasma membrane"/>
    <property type="evidence" value="ECO:0007669"/>
    <property type="project" value="TreeGrafter"/>
</dbReference>
<feature type="transmembrane region" description="Helical" evidence="7">
    <location>
        <begin position="202"/>
        <end position="220"/>
    </location>
</feature>
<dbReference type="AlphaFoldDB" id="A0A179FUD8"/>
<accession>A0A179FUD8</accession>
<dbReference type="InterPro" id="IPR036259">
    <property type="entry name" value="MFS_trans_sf"/>
</dbReference>
<feature type="region of interest" description="Disordered" evidence="6">
    <location>
        <begin position="1"/>
        <end position="48"/>
    </location>
</feature>
<feature type="transmembrane region" description="Helical" evidence="7">
    <location>
        <begin position="139"/>
        <end position="158"/>
    </location>
</feature>
<feature type="region of interest" description="Disordered" evidence="6">
    <location>
        <begin position="540"/>
        <end position="571"/>
    </location>
</feature>
<dbReference type="Proteomes" id="UP000078397">
    <property type="component" value="Unassembled WGS sequence"/>
</dbReference>
<dbReference type="InterPro" id="IPR020846">
    <property type="entry name" value="MFS_dom"/>
</dbReference>
<dbReference type="RefSeq" id="XP_022284499.1">
    <property type="nucleotide sequence ID" value="XM_022428887.1"/>
</dbReference>
<feature type="transmembrane region" description="Helical" evidence="7">
    <location>
        <begin position="505"/>
        <end position="525"/>
    </location>
</feature>
<dbReference type="OrthoDB" id="6770063at2759"/>
<evidence type="ECO:0000256" key="4">
    <source>
        <dbReference type="ARBA" id="ARBA00023136"/>
    </source>
</evidence>
<feature type="domain" description="Major facilitator superfamily (MFS) profile" evidence="8">
    <location>
        <begin position="104"/>
        <end position="534"/>
    </location>
</feature>
<dbReference type="InterPro" id="IPR011701">
    <property type="entry name" value="MFS"/>
</dbReference>
<evidence type="ECO:0000313" key="10">
    <source>
        <dbReference type="Proteomes" id="UP000078397"/>
    </source>
</evidence>
<feature type="compositionally biased region" description="Low complexity" evidence="6">
    <location>
        <begin position="21"/>
        <end position="31"/>
    </location>
</feature>
<evidence type="ECO:0000256" key="2">
    <source>
        <dbReference type="ARBA" id="ARBA00022692"/>
    </source>
</evidence>
<evidence type="ECO:0000256" key="7">
    <source>
        <dbReference type="SAM" id="Phobius"/>
    </source>
</evidence>
<evidence type="ECO:0000313" key="9">
    <source>
        <dbReference type="EMBL" id="OAQ68731.2"/>
    </source>
</evidence>
<feature type="transmembrane region" description="Helical" evidence="7">
    <location>
        <begin position="227"/>
        <end position="246"/>
    </location>
</feature>
<reference evidence="9 10" key="1">
    <citation type="journal article" date="2016" name="PLoS Pathog.">
        <title>Biosynthesis of antibiotic leucinostatins in bio-control fungus Purpureocillium lilacinum and their inhibition on phytophthora revealed by genome mining.</title>
        <authorList>
            <person name="Wang G."/>
            <person name="Liu Z."/>
            <person name="Lin R."/>
            <person name="Li E."/>
            <person name="Mao Z."/>
            <person name="Ling J."/>
            <person name="Yang Y."/>
            <person name="Yin W.B."/>
            <person name="Xie B."/>
        </authorList>
    </citation>
    <scope>NUCLEOTIDE SEQUENCE [LARGE SCALE GENOMIC DNA]</scope>
    <source>
        <strain evidence="9">170</strain>
    </source>
</reference>
<dbReference type="PROSITE" id="PS50850">
    <property type="entry name" value="MFS"/>
    <property type="match status" value="1"/>
</dbReference>
<dbReference type="EMBL" id="LSBJ02000003">
    <property type="protein sequence ID" value="OAQ68731.2"/>
    <property type="molecule type" value="Genomic_DNA"/>
</dbReference>
<gene>
    <name evidence="9" type="ORF">VFPPC_13728</name>
</gene>
<feature type="transmembrane region" description="Helical" evidence="7">
    <location>
        <begin position="437"/>
        <end position="460"/>
    </location>
</feature>
<dbReference type="GeneID" id="28855494"/>
<dbReference type="KEGG" id="pchm:VFPPC_13728"/>
<dbReference type="PANTHER" id="PTHR23502">
    <property type="entry name" value="MAJOR FACILITATOR SUPERFAMILY"/>
    <property type="match status" value="1"/>
</dbReference>
<keyword evidence="4 7" id="KW-0472">Membrane</keyword>
<dbReference type="CDD" id="cd17323">
    <property type="entry name" value="MFS_Tpo1_MDR_like"/>
    <property type="match status" value="1"/>
</dbReference>
<evidence type="ECO:0000256" key="3">
    <source>
        <dbReference type="ARBA" id="ARBA00022989"/>
    </source>
</evidence>
<name>A0A179FUD8_METCM</name>
<evidence type="ECO:0000256" key="5">
    <source>
        <dbReference type="ARBA" id="ARBA00023180"/>
    </source>
</evidence>
<dbReference type="Pfam" id="PF07690">
    <property type="entry name" value="MFS_1"/>
    <property type="match status" value="1"/>
</dbReference>
<feature type="transmembrane region" description="Helical" evidence="7">
    <location>
        <begin position="372"/>
        <end position="391"/>
    </location>
</feature>
<keyword evidence="3 7" id="KW-1133">Transmembrane helix</keyword>
<evidence type="ECO:0000259" key="8">
    <source>
        <dbReference type="PROSITE" id="PS50850"/>
    </source>
</evidence>
<dbReference type="GO" id="GO:0022857">
    <property type="term" value="F:transmembrane transporter activity"/>
    <property type="evidence" value="ECO:0007669"/>
    <property type="project" value="InterPro"/>
</dbReference>
<comment type="caution">
    <text evidence="9">The sequence shown here is derived from an EMBL/GenBank/DDBJ whole genome shotgun (WGS) entry which is preliminary data.</text>
</comment>
<evidence type="ECO:0000256" key="6">
    <source>
        <dbReference type="SAM" id="MobiDB-lite"/>
    </source>
</evidence>
<keyword evidence="2 7" id="KW-0812">Transmembrane</keyword>
<feature type="transmembrane region" description="Helical" evidence="7">
    <location>
        <begin position="170"/>
        <end position="196"/>
    </location>
</feature>
<organism evidence="9 10">
    <name type="scientific">Pochonia chlamydosporia 170</name>
    <dbReference type="NCBI Taxonomy" id="1380566"/>
    <lineage>
        <taxon>Eukaryota</taxon>
        <taxon>Fungi</taxon>
        <taxon>Dikarya</taxon>
        <taxon>Ascomycota</taxon>
        <taxon>Pezizomycotina</taxon>
        <taxon>Sordariomycetes</taxon>
        <taxon>Hypocreomycetidae</taxon>
        <taxon>Hypocreales</taxon>
        <taxon>Clavicipitaceae</taxon>
        <taxon>Pochonia</taxon>
    </lineage>
</organism>
<protein>
    <submittedName>
        <fullName evidence="9">MFS multidrug transporter</fullName>
    </submittedName>
</protein>
<comment type="subcellular location">
    <subcellularLocation>
        <location evidence="1">Membrane</location>
        <topology evidence="1">Multi-pass membrane protein</topology>
    </subcellularLocation>
</comment>
<feature type="transmembrane region" description="Helical" evidence="7">
    <location>
        <begin position="412"/>
        <end position="431"/>
    </location>
</feature>
<keyword evidence="10" id="KW-1185">Reference proteome</keyword>
<proteinExistence type="predicted"/>
<keyword evidence="5" id="KW-0325">Glycoprotein</keyword>
<feature type="transmembrane region" description="Helical" evidence="7">
    <location>
        <begin position="258"/>
        <end position="283"/>
    </location>
</feature>
<dbReference type="SUPFAM" id="SSF103473">
    <property type="entry name" value="MFS general substrate transporter"/>
    <property type="match status" value="1"/>
</dbReference>
<dbReference type="PANTHER" id="PTHR23502:SF48">
    <property type="entry name" value="MULTIDRUG TRANSPORTER, PUTATIVE (AFU_ORTHOLOGUE AFUA_5G02700)-RELATED"/>
    <property type="match status" value="1"/>
</dbReference>
<feature type="transmembrane region" description="Helical" evidence="7">
    <location>
        <begin position="102"/>
        <end position="127"/>
    </location>
</feature>
<feature type="transmembrane region" description="Helical" evidence="7">
    <location>
        <begin position="472"/>
        <end position="493"/>
    </location>
</feature>
<dbReference type="STRING" id="1380566.A0A179FUD8"/>
<evidence type="ECO:0000256" key="1">
    <source>
        <dbReference type="ARBA" id="ARBA00004141"/>
    </source>
</evidence>
<sequence>MDAKDTPSEAAASHHAAMDTSSSTRYSSSSRRPSHARPSKESFDPNLDVNLPYRTLTANAHMEEYTVPSRTGEVPLDRTHNLVTFTPDDPENPKNWSKAFKWYCTMVVALTCFVVAFASAVVTANIPGVAEEFHVSEEVALLSISLFVVGFGVGPMVFAPLSEVYGRRIIYGSTLLIAVVFIIPCAVATNISTLLVCRTIDGIAFSAPMTLVGGTLADLWKNEERGVPMAAFSAAPFIGPAIGPLIGGFLSDATGWRWLYWIQLIFAAVVWILITFTVPETYAPTILARRARKLRASTGNNSHVTEQDLDMRPMSERLAIFLIRPFQLLFRELIVFLISLYMSVLYGLLYMFFVAFPIIYQKGKGYSAGKTGLMFIPVAVGVLAGICSAWINKHYLTLVKRYNGHPPAEARLIPMMASCWFIPVGLFIFAWSSYPELSWAGPAMGGFPVGFGFIFLYNSANNYLVDSYQHQAASALAAKTFIRSFWGAGVVLFTEQMYDRLGDQWASTLLAFISLACCAIPFLFWKFGARIRARSKYAYGGEDADDSGADDVEKAKQGNGNEGVVRDDLEHDEDLRRARSYVSNP</sequence>
<dbReference type="FunFam" id="1.20.1250.20:FF:000011">
    <property type="entry name" value="MFS multidrug transporter, putative"/>
    <property type="match status" value="1"/>
</dbReference>
<feature type="transmembrane region" description="Helical" evidence="7">
    <location>
        <begin position="333"/>
        <end position="360"/>
    </location>
</feature>
<dbReference type="Gene3D" id="1.20.1250.20">
    <property type="entry name" value="MFS general substrate transporter like domains"/>
    <property type="match status" value="1"/>
</dbReference>